<dbReference type="GO" id="GO:0005882">
    <property type="term" value="C:intermediate filament"/>
    <property type="evidence" value="ECO:0007669"/>
    <property type="project" value="TreeGrafter"/>
</dbReference>
<dbReference type="PANTHER" id="PTHR23169:SF23">
    <property type="entry name" value="SHORT STOP, ISOFORM H"/>
    <property type="match status" value="1"/>
</dbReference>
<name>A0A0N5AJF5_9BILA</name>
<dbReference type="Gene3D" id="2.30.30.40">
    <property type="entry name" value="SH3 Domains"/>
    <property type="match status" value="1"/>
</dbReference>
<dbReference type="CDD" id="cd00176">
    <property type="entry name" value="SPEC"/>
    <property type="match status" value="2"/>
</dbReference>
<evidence type="ECO:0000256" key="3">
    <source>
        <dbReference type="SAM" id="MobiDB-lite"/>
    </source>
</evidence>
<evidence type="ECO:0000256" key="2">
    <source>
        <dbReference type="ARBA" id="ARBA00022737"/>
    </source>
</evidence>
<dbReference type="InterPro" id="IPR035915">
    <property type="entry name" value="Plakin_repeat_sf"/>
</dbReference>
<dbReference type="PROSITE" id="PS50021">
    <property type="entry name" value="CH"/>
    <property type="match status" value="1"/>
</dbReference>
<dbReference type="GO" id="GO:0042060">
    <property type="term" value="P:wound healing"/>
    <property type="evidence" value="ECO:0007669"/>
    <property type="project" value="TreeGrafter"/>
</dbReference>
<dbReference type="SMART" id="SM00250">
    <property type="entry name" value="PLEC"/>
    <property type="match status" value="20"/>
</dbReference>
<feature type="compositionally biased region" description="Low complexity" evidence="3">
    <location>
        <begin position="161"/>
        <end position="171"/>
    </location>
</feature>
<protein>
    <submittedName>
        <fullName evidence="6">Calponin-homology (CH) domain-containing protein</fullName>
    </submittedName>
</protein>
<evidence type="ECO:0000313" key="6">
    <source>
        <dbReference type="WBParaSite" id="SMUV_0000459401-mRNA-1"/>
    </source>
</evidence>
<dbReference type="GO" id="GO:0005737">
    <property type="term" value="C:cytoplasm"/>
    <property type="evidence" value="ECO:0007669"/>
    <property type="project" value="TreeGrafter"/>
</dbReference>
<dbReference type="SUPFAM" id="SSF75399">
    <property type="entry name" value="Plakin repeat"/>
    <property type="match status" value="10"/>
</dbReference>
<dbReference type="Pfam" id="PF00307">
    <property type="entry name" value="CH"/>
    <property type="match status" value="1"/>
</dbReference>
<dbReference type="InterPro" id="IPR036872">
    <property type="entry name" value="CH_dom_sf"/>
</dbReference>
<dbReference type="SUPFAM" id="SSF47576">
    <property type="entry name" value="Calponin-homology domain, CH-domain"/>
    <property type="match status" value="1"/>
</dbReference>
<dbReference type="InterPro" id="IPR001715">
    <property type="entry name" value="CH_dom"/>
</dbReference>
<dbReference type="GO" id="GO:0030056">
    <property type="term" value="C:hemidesmosome"/>
    <property type="evidence" value="ECO:0007669"/>
    <property type="project" value="TreeGrafter"/>
</dbReference>
<feature type="region of interest" description="Disordered" evidence="3">
    <location>
        <begin position="226"/>
        <end position="253"/>
    </location>
</feature>
<feature type="domain" description="Calponin-homology (CH)" evidence="4">
    <location>
        <begin position="256"/>
        <end position="363"/>
    </location>
</feature>
<keyword evidence="2" id="KW-0677">Repeat</keyword>
<dbReference type="InterPro" id="IPR043197">
    <property type="entry name" value="Plakin"/>
</dbReference>
<dbReference type="GO" id="GO:0031122">
    <property type="term" value="P:cytoplasmic microtubule organization"/>
    <property type="evidence" value="ECO:0007669"/>
    <property type="project" value="TreeGrafter"/>
</dbReference>
<dbReference type="Gene3D" id="1.10.418.10">
    <property type="entry name" value="Calponin-like domain"/>
    <property type="match status" value="2"/>
</dbReference>
<dbReference type="WBParaSite" id="SMUV_0000459401-mRNA-1">
    <property type="protein sequence ID" value="SMUV_0000459401-mRNA-1"/>
    <property type="gene ID" value="SMUV_0000459401"/>
</dbReference>
<keyword evidence="1" id="KW-0597">Phosphoprotein</keyword>
<dbReference type="InterPro" id="IPR041615">
    <property type="entry name" value="Desmoplakin_SH3"/>
</dbReference>
<dbReference type="SMART" id="SM00150">
    <property type="entry name" value="SPEC"/>
    <property type="match status" value="4"/>
</dbReference>
<feature type="region of interest" description="Disordered" evidence="3">
    <location>
        <begin position="1509"/>
        <end position="1656"/>
    </location>
</feature>
<dbReference type="STRING" id="451379.A0A0N5AJF5"/>
<accession>A0A0N5AJF5</accession>
<evidence type="ECO:0000256" key="1">
    <source>
        <dbReference type="ARBA" id="ARBA00022553"/>
    </source>
</evidence>
<feature type="region of interest" description="Disordered" evidence="3">
    <location>
        <begin position="148"/>
        <end position="171"/>
    </location>
</feature>
<dbReference type="GO" id="GO:0005198">
    <property type="term" value="F:structural molecule activity"/>
    <property type="evidence" value="ECO:0007669"/>
    <property type="project" value="TreeGrafter"/>
</dbReference>
<feature type="compositionally biased region" description="Polar residues" evidence="3">
    <location>
        <begin position="3427"/>
        <end position="3478"/>
    </location>
</feature>
<keyword evidence="5" id="KW-1185">Reference proteome</keyword>
<organism evidence="5 6">
    <name type="scientific">Syphacia muris</name>
    <dbReference type="NCBI Taxonomy" id="451379"/>
    <lineage>
        <taxon>Eukaryota</taxon>
        <taxon>Metazoa</taxon>
        <taxon>Ecdysozoa</taxon>
        <taxon>Nematoda</taxon>
        <taxon>Chromadorea</taxon>
        <taxon>Rhabditida</taxon>
        <taxon>Spirurina</taxon>
        <taxon>Oxyuridomorpha</taxon>
        <taxon>Oxyuroidea</taxon>
        <taxon>Oxyuridae</taxon>
        <taxon>Syphacia</taxon>
    </lineage>
</organism>
<dbReference type="PANTHER" id="PTHR23169">
    <property type="entry name" value="ENVOPLAKIN"/>
    <property type="match status" value="1"/>
</dbReference>
<feature type="compositionally biased region" description="Basic and acidic residues" evidence="3">
    <location>
        <begin position="148"/>
        <end position="160"/>
    </location>
</feature>
<dbReference type="SUPFAM" id="SSF46966">
    <property type="entry name" value="Spectrin repeat"/>
    <property type="match status" value="5"/>
</dbReference>
<dbReference type="InterPro" id="IPR018159">
    <property type="entry name" value="Spectrin/alpha-actinin"/>
</dbReference>
<evidence type="ECO:0000259" key="4">
    <source>
        <dbReference type="PROSITE" id="PS50021"/>
    </source>
</evidence>
<dbReference type="GO" id="GO:0045104">
    <property type="term" value="P:intermediate filament cytoskeleton organization"/>
    <property type="evidence" value="ECO:0007669"/>
    <property type="project" value="InterPro"/>
</dbReference>
<feature type="compositionally biased region" description="Basic and acidic residues" evidence="3">
    <location>
        <begin position="226"/>
        <end position="239"/>
    </location>
</feature>
<feature type="compositionally biased region" description="Basic and acidic residues" evidence="3">
    <location>
        <begin position="1509"/>
        <end position="1644"/>
    </location>
</feature>
<dbReference type="InterPro" id="IPR001101">
    <property type="entry name" value="Plectin_repeat"/>
</dbReference>
<dbReference type="Gene3D" id="1.20.58.60">
    <property type="match status" value="6"/>
</dbReference>
<dbReference type="SMART" id="SM00033">
    <property type="entry name" value="CH"/>
    <property type="match status" value="2"/>
</dbReference>
<evidence type="ECO:0000313" key="5">
    <source>
        <dbReference type="Proteomes" id="UP000046393"/>
    </source>
</evidence>
<dbReference type="Pfam" id="PF17902">
    <property type="entry name" value="SH3_10"/>
    <property type="match status" value="1"/>
</dbReference>
<sequence>MYRDSNIKEQLNVMVQQEFSETGCYHLNPAAFIFNNTGRQVNDLFLDLSDGLNLISLLEALSAEKLIKTVNIRPEDIVEGNSKLTLGLIWTIILNFQVSVIKQRQLESSPSCQDIAEETGFIGLPSVNNRRGEMEGVLRSYTKRAERKHELTRSSLDHHSSQQNSAISSSTSPYSIIVGNEERHNGEVVPVDNRAFDGYNDNWGIGQGFSESSSLETREHFERKVQRVKKTRSERDSSRKLKKTKVSDVLSSSDGVSPRDALLQWAQEVTRGYPGVNIRNFTSSWRDGLAFNAILHRYRPNLIQWSRICRPDVSQRERLENAFTAAETEFNVSRLLDPEDVDVDSPDEKSIITYVSSLYNALPHTNSFKRASFFKSAFEDEMEEYEKQASEWLHWIEQATRLMNNRQIPSNAHELRRLLDELERFRTEDLPPKAREKKRLMDWYSELYSLFEETDLLRISPELSSQSLSNAWQRLEKAMEERVLVLQDRNGVNQGTLDDIVSRLTRGINITNEKLDHILNRIDNVDKRVENGWIADLQVLVDGIIDDLNVLESPIRGFFEDVEQLNQSRHPEASDLSKQVYGLEQRRRAYLGKLQTQFLSRLGLHSETLIRETEEKRETIRRSTFERVDECIEWIRQRIDKLSTMEFTENLDELEKMFEDHKIDNHNIQEFRQNVDECIAHQAEVPTEYTHDYCELLSTLESDYQQLRDLSAGRMLDLDSLIAFVRGAQEELRWIGVREDLEVTRNWSDINRLDLPMLRNYYKQASYLFLQFFIILQEIELREPSFNDVHNKGAALLNQGHPAIRVIEFYLSTMQQKWDWLLGLTKCFEQHLKDALSLSTFMEDAKAADDAMIKQIELLERKYDRHDFTVEEGERLLHELDDINDLIRKYHNILMTLTDRSAQISPLWQRGERIQRPIPVTVITDYTDRNTSLRERDECTLLDNSDLIHWDIRGPDGNEHSVTSVLFRIPPPDSRLTAYLRTMHTTFDKLKRLWEKKHLLVRFNMVLNTMAQIRGWDLDTFMSLEPDVREQIIKALNDDSQKLLAELDSDDPLALRLKEELRLTNEHYYNLLNQSMRPQEPDLGSIFDEKIDGLLRNLEAAYNNLNDRASQGVPRTVNELEKLIAEHKNFEDKLQTYDVEVSNVKELFRQLPNPTPSQRANHDLLNNRWSDLWQLSQMYVERLKVLERVLQGILEVSDMVRQHEITLNSFDDFPAALDKLRGVHSQLLELNMVLKQQQNVVDSLSHSIAVLRQHIARTRQTTAHPDVDRLEDDVQNLVVRWENVCSQVANRLRTAEEALQIQMVYKSAYENEIAWLNRVESTINSLRRPEDMQPEQYQSQLDILLAEYAQLQERTEAIENVNKEGGKFIRQAKGYDTDLMQYMDDIVGVHGDSIRSLFRRTKPQPKNGAQIVTEELESLNRRLAQLSSFILEKRNYMQVLIQNWKRQKQEEDERRRAENEKKLREIEADRLTKIEDAERLRRAREEAERKQRDEEDARRRKEQEELERRRREDEERRRREAEERQRQEERERRRREEEEERRRREEEERRKREEDERRKREEDERLRREEEERRRRKEEERRRLEDEERRRRKEEDRRIREEEERRRREEDQKRKKPVNDNENLLREKKIIEERKIVEKEERRPPTPPPKRKVPETNMGEIGYTATEEGACTVFELPGEIPVTPKIREHEEEPQMFQEETVIKKQFYEMEGILHKQTGEILTFVEAVRQGLLDLHSGGGEFYDIVSGRISLEKAVELGYVDGKLPEVLNQHYGIHHPDTKDSLSLLEAIQIGLYDPDTRQLRNIKTGETLSMQECIEKGILTVQTQYWLVRANILKLPPISLEEALNRCVVDRETGDFTGRYTGEKIPLKEALYYGYVQISGLRPMQKFAISLSDSIYYGFIDAMSGEFYDKNSGEKFTLEDAVVSEKPLVSLFMKEIINTVEEKKVTLKEAIKTNVVLPREGKYNDLQASRNLSFREAFDKDLIQKPMTLTEISERGLIDSTHKFIDAGTKHRYTLLEALAGGLLDPEVRHIIDPDSKEVISISEALERGLLEPDGKILVEEDKSFTVPEAVHAGLLTKRVRHSIFDIKGIRNTVTKELLNFNEAVEALIIIPQAERVVDLASGEGFSFADARGKEIIDPILYDLLNSNIGILDGNGREISLFRAVSKGLIDSAKSVYLHHNKELSPRQAYETGLLSLRGALQLTALFDIHPSIITPSQKYEFKRRIHRPGQPANIAADQVKVTLAEAMKQGLIDAKTHRFRQGDTEMSFEDALSHGFIHPSDEWIIPSRNTEAGPTIEEKVNETVTETGQQLGQKYYPKIDGNVEESVTTIQRVKTTETTAVGGPGGVSTYRAITGGKGALEVPTNGFHLNEAEQKGYIDLKTGIVTLPNVERKLTFEEAIKFGVLNGNGVFYKDPVTNKKIPIKESLERRLVNTNGSVKDNGQLIDLQTAIERQLIVIDPGDSSQGSANNRKVIQFAPGSNVVVSFRPVGDSVVEESEHSWSFDASRGEVVDHITGECLLLDTAIDRGVIASSDLLVHDTLTGREMTFAEAEKWGVIDKKNRYYFDKVESKRYSFAEAAKQHRIYPAGGAPENAADAVFTTVKVQKRSEVTKKQALSSGQNGVMSLNKLLSLGLYDTKDGKFFHPASNKSVTLKQAIIEGMIDPYQTVVVDRRGDRELLMIDGISEGIVNDEAGTIRDTVSHKTYDLKTAMKEGLIRDKIVAESFEDALVKGKLDLYSGMFTDQDGKKLPLQEAITKNLIESSTIIIRDPITGEETSFPEAVSKGIVNNKDGIVYNKNTAEKMSFPQALSSGIIAGIGSRPRTAPSTGHPRIVERSLQMTPFSPPIQSNEASLAFPSTDNNRENHVFHLPNGNKAVVKMVRNENGVEKGEYFDPSSGMKFTYQMQGDPYLTKTETKVRSTSQVRSIDVEPHAELVGIDRVKDKRSGRVMSLQEAQRHGLVHVDKKGKETTRTYSVFRSNLSNAIEEGVVDQDGEKISLGDAIRAKLIDIVNLKYNSRRTGELTLEHAANMGYLDATLSDVLPKGIYNPANGDRISTKSAVSLGLIDLKTGEVRNPWSGKKLSWIDVLKPVYVSLTKEGVYDPAKGYRIPILSAIVEELIDTNKELYCNRITGQKINLNEAVEHGLIDPDTVKAIKEPFLVDYKNQKELNFLEAVREKLVDPRNRTVQLGEHVIVPIARATADGKIPQAIGELLKRVDKMNFAEALGKGLIDVRQDCFTDPETGRQMPISQAIIEGYIDTGSVAAAEGSDETNLTNVLFSSAFDEISGRVREKKTDLNLTFEDAVARGVIDGNSLLHSFDYNETMTLQQAMNTKRITPNGQYVEAKTGRTYTLKEAVDRDLIVLIPSPMQAAQKVTEAVKRRDAEGYKFKIEPAENWKSKTGSPLWREESSVIKVSIPHREIHTETISQNSESGSDIGSGETSVRSWTKSWQGKTSELRQPQNSSSHVYFSSATTPLPNPSLWSRHE</sequence>
<reference evidence="6" key="1">
    <citation type="submission" date="2016-04" db="UniProtKB">
        <authorList>
            <consortium name="WormBaseParasite"/>
        </authorList>
    </citation>
    <scope>IDENTIFICATION</scope>
</reference>
<dbReference type="GO" id="GO:0016020">
    <property type="term" value="C:membrane"/>
    <property type="evidence" value="ECO:0007669"/>
    <property type="project" value="TreeGrafter"/>
</dbReference>
<proteinExistence type="predicted"/>
<dbReference type="Proteomes" id="UP000046393">
    <property type="component" value="Unplaced"/>
</dbReference>
<dbReference type="Gene3D" id="3.90.1290.10">
    <property type="entry name" value="Plakin repeat"/>
    <property type="match status" value="7"/>
</dbReference>
<feature type="region of interest" description="Disordered" evidence="3">
    <location>
        <begin position="3425"/>
        <end position="3489"/>
    </location>
</feature>